<dbReference type="Pfam" id="PF00587">
    <property type="entry name" value="tRNA-synt_2b"/>
    <property type="match status" value="1"/>
</dbReference>
<keyword evidence="7 17" id="KW-0819">tRNA processing</keyword>
<comment type="catalytic activity">
    <reaction evidence="16 17">
        <text>guanosine(37) in tRNA + S-adenosyl-L-methionine = N(1)-methylguanosine(37) in tRNA + S-adenosyl-L-homocysteine + H(+)</text>
        <dbReference type="Rhea" id="RHEA:36899"/>
        <dbReference type="Rhea" id="RHEA-COMP:10145"/>
        <dbReference type="Rhea" id="RHEA-COMP:10147"/>
        <dbReference type="ChEBI" id="CHEBI:15378"/>
        <dbReference type="ChEBI" id="CHEBI:57856"/>
        <dbReference type="ChEBI" id="CHEBI:59789"/>
        <dbReference type="ChEBI" id="CHEBI:73542"/>
        <dbReference type="ChEBI" id="CHEBI:74269"/>
        <dbReference type="EC" id="2.1.1.228"/>
    </reaction>
</comment>
<evidence type="ECO:0000256" key="7">
    <source>
        <dbReference type="ARBA" id="ARBA00022694"/>
    </source>
</evidence>
<keyword evidence="8" id="KW-0547">Nucleotide-binding</keyword>
<dbReference type="Gene3D" id="3.30.300.110">
    <property type="entry name" value="Met-10+ protein-like domains"/>
    <property type="match status" value="1"/>
</dbReference>
<dbReference type="AlphaFoldDB" id="A0A0N4U7D1"/>
<dbReference type="CDD" id="cd02440">
    <property type="entry name" value="AdoMet_MTases"/>
    <property type="match status" value="1"/>
</dbReference>
<gene>
    <name evidence="20" type="ORF">DME_LOCUS119</name>
</gene>
<comment type="subcellular location">
    <subcellularLocation>
        <location evidence="17">Mitochondrion matrix</location>
    </subcellularLocation>
    <subcellularLocation>
        <location evidence="17">Nucleus</location>
    </subcellularLocation>
    <subcellularLocation>
        <location evidence="17">Cytoplasm</location>
    </subcellularLocation>
    <text evidence="17">Predominantly in the mitochondria and in the nucleus.</text>
</comment>
<evidence type="ECO:0000256" key="14">
    <source>
        <dbReference type="ARBA" id="ARBA00045951"/>
    </source>
</evidence>
<dbReference type="PROSITE" id="PS51684">
    <property type="entry name" value="SAM_MT_TRM5_TYW2"/>
    <property type="match status" value="1"/>
</dbReference>
<keyword evidence="11 17" id="KW-0496">Mitochondrion</keyword>
<evidence type="ECO:0000259" key="18">
    <source>
        <dbReference type="PROSITE" id="PS50862"/>
    </source>
</evidence>
<dbReference type="InterPro" id="IPR045864">
    <property type="entry name" value="aa-tRNA-synth_II/BPL/LPL"/>
</dbReference>
<proteinExistence type="inferred from homology"/>
<dbReference type="GO" id="GO:0005759">
    <property type="term" value="C:mitochondrial matrix"/>
    <property type="evidence" value="ECO:0007669"/>
    <property type="project" value="UniProtKB-SubCell"/>
</dbReference>
<reference evidence="20 22" key="2">
    <citation type="submission" date="2018-11" db="EMBL/GenBank/DDBJ databases">
        <authorList>
            <consortium name="Pathogen Informatics"/>
        </authorList>
    </citation>
    <scope>NUCLEOTIDE SEQUENCE [LARGE SCALE GENOMIC DNA]</scope>
</reference>
<feature type="domain" description="Aminoacyl-transfer RNA synthetases class-II family profile" evidence="18">
    <location>
        <begin position="76"/>
        <end position="340"/>
    </location>
</feature>
<keyword evidence="22" id="KW-1185">Reference proteome</keyword>
<dbReference type="PRINTS" id="PR01046">
    <property type="entry name" value="TRNASYNTHPRO"/>
</dbReference>
<keyword evidence="5 17" id="KW-0808">Transferase</keyword>
<dbReference type="STRING" id="318479.A0A0N4U7D1"/>
<dbReference type="InterPro" id="IPR056744">
    <property type="entry name" value="TRM5/TYW2-like_N"/>
</dbReference>
<feature type="domain" description="SAM-dependent methyltransferase TRM5/TYW2-type" evidence="19">
    <location>
        <begin position="628"/>
        <end position="897"/>
    </location>
</feature>
<dbReference type="PANTHER" id="PTHR42753">
    <property type="entry name" value="MITOCHONDRIAL RIBOSOME PROTEIN L39/PROLYL-TRNA LIGASE FAMILY MEMBER"/>
    <property type="match status" value="1"/>
</dbReference>
<reference evidence="23" key="1">
    <citation type="submission" date="2017-02" db="UniProtKB">
        <authorList>
            <consortium name="WormBaseParasite"/>
        </authorList>
    </citation>
    <scope>IDENTIFICATION</scope>
</reference>
<evidence type="ECO:0000256" key="16">
    <source>
        <dbReference type="ARBA" id="ARBA00047783"/>
    </source>
</evidence>
<dbReference type="GO" id="GO:0004827">
    <property type="term" value="F:proline-tRNA ligase activity"/>
    <property type="evidence" value="ECO:0007669"/>
    <property type="project" value="UniProtKB-EC"/>
</dbReference>
<evidence type="ECO:0000256" key="5">
    <source>
        <dbReference type="ARBA" id="ARBA00022679"/>
    </source>
</evidence>
<accession>A0A0N4U7D1</accession>
<dbReference type="HAMAP" id="MF_03152">
    <property type="entry name" value="TRM5"/>
    <property type="match status" value="1"/>
</dbReference>
<evidence type="ECO:0000256" key="1">
    <source>
        <dbReference type="ARBA" id="ARBA00009775"/>
    </source>
</evidence>
<feature type="binding site" evidence="17">
    <location>
        <begin position="756"/>
        <end position="757"/>
    </location>
    <ligand>
        <name>S-adenosyl-L-methionine</name>
        <dbReference type="ChEBI" id="CHEBI:59789"/>
    </ligand>
</feature>
<dbReference type="Gene3D" id="3.40.50.800">
    <property type="entry name" value="Anticodon-binding domain"/>
    <property type="match status" value="1"/>
</dbReference>
<evidence type="ECO:0000256" key="6">
    <source>
        <dbReference type="ARBA" id="ARBA00022691"/>
    </source>
</evidence>
<comment type="function">
    <text evidence="17">Specifically methylates the N1 position of guanosine-37 in various cytoplasmic and mitochondrial tRNAs. Methylation is not dependent on the nature of the nucleoside 5' of the target nucleoside. This is the first step in the biosynthesis of wybutosine (yW), a modified base adjacent to the anticodon of tRNAs and required for accurate decoding.</text>
</comment>
<feature type="binding site" evidence="17">
    <location>
        <position position="811"/>
    </location>
    <ligand>
        <name>S-adenosyl-L-methionine</name>
        <dbReference type="ChEBI" id="CHEBI:59789"/>
    </ligand>
</feature>
<keyword evidence="6 17" id="KW-0949">S-adenosyl-L-methionine</keyword>
<evidence type="ECO:0000256" key="15">
    <source>
        <dbReference type="ARBA" id="ARBA00047671"/>
    </source>
</evidence>
<keyword evidence="4 17" id="KW-0489">Methyltransferase</keyword>
<dbReference type="InterPro" id="IPR025792">
    <property type="entry name" value="tRNA_Gua_MeTrfase_euk"/>
</dbReference>
<keyword evidence="12" id="KW-0030">Aminoacyl-tRNA synthetase</keyword>
<dbReference type="InterPro" id="IPR029063">
    <property type="entry name" value="SAM-dependent_MTases_sf"/>
</dbReference>
<evidence type="ECO:0000313" key="22">
    <source>
        <dbReference type="Proteomes" id="UP000274756"/>
    </source>
</evidence>
<dbReference type="InterPro" id="IPR050062">
    <property type="entry name" value="Pro-tRNA_synthetase"/>
</dbReference>
<evidence type="ECO:0000313" key="21">
    <source>
        <dbReference type="Proteomes" id="UP000038040"/>
    </source>
</evidence>
<dbReference type="PANTHER" id="PTHR42753:SF2">
    <property type="entry name" value="PROLINE--TRNA LIGASE"/>
    <property type="match status" value="1"/>
</dbReference>
<dbReference type="Proteomes" id="UP000038040">
    <property type="component" value="Unplaced"/>
</dbReference>
<dbReference type="SUPFAM" id="SSF53335">
    <property type="entry name" value="S-adenosyl-L-methionine-dependent methyltransferases"/>
    <property type="match status" value="1"/>
</dbReference>
<dbReference type="FunFam" id="3.30.300.110:FF:000001">
    <property type="entry name" value="tRNA (guanine(37)-N1)-methyltransferase"/>
    <property type="match status" value="1"/>
</dbReference>
<dbReference type="EC" id="2.1.1.228" evidence="17"/>
<dbReference type="Gene3D" id="3.40.50.150">
    <property type="entry name" value="Vaccinia Virus protein VP39"/>
    <property type="match status" value="1"/>
</dbReference>
<organism evidence="21 23">
    <name type="scientific">Dracunculus medinensis</name>
    <name type="common">Guinea worm</name>
    <dbReference type="NCBI Taxonomy" id="318479"/>
    <lineage>
        <taxon>Eukaryota</taxon>
        <taxon>Metazoa</taxon>
        <taxon>Ecdysozoa</taxon>
        <taxon>Nematoda</taxon>
        <taxon>Chromadorea</taxon>
        <taxon>Rhabditida</taxon>
        <taxon>Spirurina</taxon>
        <taxon>Dracunculoidea</taxon>
        <taxon>Dracunculidae</taxon>
        <taxon>Dracunculus</taxon>
    </lineage>
</organism>
<name>A0A0N4U7D1_DRAME</name>
<dbReference type="GO" id="GO:0005524">
    <property type="term" value="F:ATP binding"/>
    <property type="evidence" value="ECO:0007669"/>
    <property type="project" value="UniProtKB-KW"/>
</dbReference>
<evidence type="ECO:0000256" key="13">
    <source>
        <dbReference type="ARBA" id="ARBA00023242"/>
    </source>
</evidence>
<dbReference type="InterPro" id="IPR056743">
    <property type="entry name" value="TRM5-TYW2-like_MTfase"/>
</dbReference>
<dbReference type="InterPro" id="IPR002314">
    <property type="entry name" value="aa-tRNA-synt_IIb"/>
</dbReference>
<evidence type="ECO:0000313" key="23">
    <source>
        <dbReference type="WBParaSite" id="DME_0000289001-mRNA-1"/>
    </source>
</evidence>
<evidence type="ECO:0000256" key="9">
    <source>
        <dbReference type="ARBA" id="ARBA00022840"/>
    </source>
</evidence>
<evidence type="ECO:0000313" key="20">
    <source>
        <dbReference type="EMBL" id="VDN50146.1"/>
    </source>
</evidence>
<keyword evidence="2 17" id="KW-0963">Cytoplasm</keyword>
<dbReference type="EMBL" id="UYYG01000001">
    <property type="protein sequence ID" value="VDN50146.1"/>
    <property type="molecule type" value="Genomic_DNA"/>
</dbReference>
<dbReference type="InterPro" id="IPR002316">
    <property type="entry name" value="Pro-tRNA-ligase_IIa"/>
</dbReference>
<keyword evidence="10" id="KW-0648">Protein biosynthesis</keyword>
<protein>
    <recommendedName>
        <fullName evidence="17">tRNA (guanine(37)-N1)-methyltransferase</fullName>
        <ecNumber evidence="17">2.1.1.228</ecNumber>
    </recommendedName>
    <alternativeName>
        <fullName evidence="17">M1G-methyltransferase</fullName>
    </alternativeName>
    <alternativeName>
        <fullName evidence="17">tRNA [GM37] methyltransferase</fullName>
    </alternativeName>
    <alternativeName>
        <fullName evidence="17">tRNA methyltransferase 5 homolog</fullName>
    </alternativeName>
</protein>
<comment type="subunit">
    <text evidence="17">Monomer.</text>
</comment>
<comment type="similarity">
    <text evidence="1">Belongs to the class I-like SAM-binding methyltransferase superfamily. TRM5/TYW2 family.</text>
</comment>
<dbReference type="InterPro" id="IPR030382">
    <property type="entry name" value="MeTrfase_TRM5/TYW2"/>
</dbReference>
<evidence type="ECO:0000256" key="12">
    <source>
        <dbReference type="ARBA" id="ARBA00023146"/>
    </source>
</evidence>
<evidence type="ECO:0000256" key="3">
    <source>
        <dbReference type="ARBA" id="ARBA00022598"/>
    </source>
</evidence>
<dbReference type="InterPro" id="IPR006195">
    <property type="entry name" value="aa-tRNA-synth_II"/>
</dbReference>
<dbReference type="InterPro" id="IPR036621">
    <property type="entry name" value="Anticodon-bd_dom_sf"/>
</dbReference>
<evidence type="ECO:0000256" key="4">
    <source>
        <dbReference type="ARBA" id="ARBA00022603"/>
    </source>
</evidence>
<evidence type="ECO:0000256" key="11">
    <source>
        <dbReference type="ARBA" id="ARBA00023128"/>
    </source>
</evidence>
<dbReference type="Proteomes" id="UP000274756">
    <property type="component" value="Unassembled WGS sequence"/>
</dbReference>
<dbReference type="Pfam" id="PF02475">
    <property type="entry name" value="TRM5-TYW2_MTfase"/>
    <property type="match status" value="1"/>
</dbReference>
<comment type="caution">
    <text evidence="17">Lacks conserved residue(s) required for the propagation of feature annotation.</text>
</comment>
<comment type="catalytic activity">
    <reaction evidence="15">
        <text>tRNA(Pro) + L-proline + ATP = L-prolyl-tRNA(Pro) + AMP + diphosphate</text>
        <dbReference type="Rhea" id="RHEA:14305"/>
        <dbReference type="Rhea" id="RHEA-COMP:9700"/>
        <dbReference type="Rhea" id="RHEA-COMP:9702"/>
        <dbReference type="ChEBI" id="CHEBI:30616"/>
        <dbReference type="ChEBI" id="CHEBI:33019"/>
        <dbReference type="ChEBI" id="CHEBI:60039"/>
        <dbReference type="ChEBI" id="CHEBI:78442"/>
        <dbReference type="ChEBI" id="CHEBI:78532"/>
        <dbReference type="ChEBI" id="CHEBI:456215"/>
        <dbReference type="EC" id="6.1.1.15"/>
    </reaction>
</comment>
<evidence type="ECO:0000256" key="10">
    <source>
        <dbReference type="ARBA" id="ARBA00022917"/>
    </source>
</evidence>
<dbReference type="SUPFAM" id="SSF55681">
    <property type="entry name" value="Class II aaRS and biotin synthetases"/>
    <property type="match status" value="1"/>
</dbReference>
<keyword evidence="3" id="KW-0436">Ligase</keyword>
<keyword evidence="9" id="KW-0067">ATP-binding</keyword>
<evidence type="ECO:0000259" key="19">
    <source>
        <dbReference type="PROSITE" id="PS51684"/>
    </source>
</evidence>
<evidence type="ECO:0000256" key="2">
    <source>
        <dbReference type="ARBA" id="ARBA00022490"/>
    </source>
</evidence>
<dbReference type="WBParaSite" id="DME_0000289001-mRNA-1">
    <property type="protein sequence ID" value="DME_0000289001-mRNA-1"/>
    <property type="gene ID" value="DME_0000289001"/>
</dbReference>
<dbReference type="PROSITE" id="PS50862">
    <property type="entry name" value="AA_TRNA_LIGASE_II"/>
    <property type="match status" value="1"/>
</dbReference>
<comment type="similarity">
    <text evidence="17">Belongs to the TRM5 / TYW2 family.</text>
</comment>
<dbReference type="GO" id="GO:0070901">
    <property type="term" value="P:mitochondrial tRNA methylation"/>
    <property type="evidence" value="ECO:0007669"/>
    <property type="project" value="UniProtKB-ARBA"/>
</dbReference>
<sequence>MVIHRVSRIFAASSRLSTRSSNISYQLMLEKGFIHPSNKGLYSVLPIGDCFIFNNYNCKSSTIEISSVIFNDNNKRVIEKLVQLIENELNSIGCQKMCLSILGSKQLWLKAGRWDRMSSEIFHLQDRQGKYFCLQPTAEEMFAQIVAQRGNIPLSNFPLMIYQTGLKFRDEMSPKFGFLRSREFIMNDLYSFHLCDEDAKVIYQCVSEVYHRILRDLLKFRLYVVKADSGNIGGNISHEYHVPSETGEDRIVCCDQCGAGVSWEYYQKGEKPCETCTGAISIIPSIEVGHTFQLGDIFTKALNTTMNRNYLLMNCYGLGIGRIVAAAIDSLSMASSVRLPEKITPYKIGVIGPMDSSMCCDEMHLFTECLLEQLDSIPQLANEVLFDDRIYKSYGSRLQFASSLGIPYVVLIGNASARKFSERPVVEFFKMDSSKTEPVALGLLTHSELFYQLMQSVFIRKLNIFEKYDHLSKFQVLLSVVNNLTDSCVRQMEQQIFFPPEAVRGIRQLTDKERELFRKEFDLPAVRIPQNYVKDIRQFSRFFHLTIDRISSKIKNIICDPQSFDKFLLFHPCRFDDVQKQWVIEELYDLFKEKFSIENFHLIVNYEDWHPKHCIKAVLPKELEFSGFSHIGHIIHVNLRENLLPYKNVIGQILLDKIASCRTVVNKLNIIENEYRCFEPDLLAGEANYETVVKENKITYKLDFSKVFWNSRLSTEHTRLVDKLDNTCVVYDCCAGIGPFVIPAVKKGVQRVLANDLNPICTKYLAENLSLNNVRIINCNFIIFFFSISNLFHLFYFFHFLKEIVASDIVNLIEMLYSSNDPTKSSLEEVFSPTFVIYFHCYIFVKSNTDVDEEWYIEEAKKLITKNLRESNIVEIHNVSKVAGRKMLYCISLQLLSELLFSSSTQSTDAISNTSEQILSSSKRKCTDGEVTALNQLEPLDKKAKAV</sequence>
<dbReference type="OrthoDB" id="10267474at2759"/>
<evidence type="ECO:0000256" key="17">
    <source>
        <dbReference type="HAMAP-Rule" id="MF_03152"/>
    </source>
</evidence>
<dbReference type="Pfam" id="PF25133">
    <property type="entry name" value="TYW2_N_2"/>
    <property type="match status" value="1"/>
</dbReference>
<dbReference type="GO" id="GO:0052906">
    <property type="term" value="F:tRNA (guanine(37)-N1)-methyltransferase activity"/>
    <property type="evidence" value="ECO:0007669"/>
    <property type="project" value="UniProtKB-UniRule"/>
</dbReference>
<feature type="binding site" evidence="17">
    <location>
        <position position="717"/>
    </location>
    <ligand>
        <name>S-adenosyl-L-methionine</name>
        <dbReference type="ChEBI" id="CHEBI:59789"/>
    </ligand>
</feature>
<comment type="function">
    <text evidence="14">Involved in mitochondrial tRNA methylation. Specifically methylates the N1 position of guanosine-37 in various tRNAs. Methylation is not dependent on the nature of the nucleoside 5' of the target nucleoside. This is the first step in the biosynthesis of wybutosine (yW), a modified base adjacent to the anticodon of tRNAs and required for accurate decoding.</text>
</comment>
<evidence type="ECO:0000256" key="8">
    <source>
        <dbReference type="ARBA" id="ARBA00022741"/>
    </source>
</evidence>
<dbReference type="GO" id="GO:0006433">
    <property type="term" value="P:prolyl-tRNA aminoacylation"/>
    <property type="evidence" value="ECO:0007669"/>
    <property type="project" value="InterPro"/>
</dbReference>
<dbReference type="Gene3D" id="3.30.930.10">
    <property type="entry name" value="Bira Bifunctional Protein, Domain 2"/>
    <property type="match status" value="1"/>
</dbReference>
<dbReference type="GO" id="GO:0005634">
    <property type="term" value="C:nucleus"/>
    <property type="evidence" value="ECO:0007669"/>
    <property type="project" value="UniProtKB-SubCell"/>
</dbReference>
<keyword evidence="13 17" id="KW-0539">Nucleus</keyword>